<keyword evidence="7" id="KW-1185">Reference proteome</keyword>
<dbReference type="InterPro" id="IPR001478">
    <property type="entry name" value="PDZ"/>
</dbReference>
<reference evidence="6" key="2">
    <citation type="submission" date="2020-11" db="EMBL/GenBank/DDBJ databases">
        <authorList>
            <person name="McCartney M.A."/>
            <person name="Auch B."/>
            <person name="Kono T."/>
            <person name="Mallez S."/>
            <person name="Becker A."/>
            <person name="Gohl D.M."/>
            <person name="Silverstein K.A.T."/>
            <person name="Koren S."/>
            <person name="Bechman K.B."/>
            <person name="Herman A."/>
            <person name="Abrahante J.E."/>
            <person name="Garbe J."/>
        </authorList>
    </citation>
    <scope>NUCLEOTIDE SEQUENCE</scope>
    <source>
        <strain evidence="6">Duluth1</strain>
        <tissue evidence="6">Whole animal</tissue>
    </source>
</reference>
<dbReference type="GO" id="GO:0005198">
    <property type="term" value="F:structural molecule activity"/>
    <property type="evidence" value="ECO:0007669"/>
    <property type="project" value="InterPro"/>
</dbReference>
<dbReference type="AlphaFoldDB" id="A0A9D4NN70"/>
<dbReference type="PANTHER" id="PTHR10554:SF1">
    <property type="entry name" value="FI16515P1"/>
    <property type="match status" value="1"/>
</dbReference>
<dbReference type="PANTHER" id="PTHR10554">
    <property type="entry name" value="SYNTROPHIN"/>
    <property type="match status" value="1"/>
</dbReference>
<comment type="subcellular location">
    <subcellularLocation>
        <location evidence="1">Cytoplasm</location>
        <location evidence="1">Cytoskeleton</location>
    </subcellularLocation>
</comment>
<dbReference type="GO" id="GO:0016010">
    <property type="term" value="C:dystrophin-associated glycoprotein complex"/>
    <property type="evidence" value="ECO:0007669"/>
    <property type="project" value="TreeGrafter"/>
</dbReference>
<dbReference type="Proteomes" id="UP000828390">
    <property type="component" value="Unassembled WGS sequence"/>
</dbReference>
<keyword evidence="4" id="KW-0206">Cytoskeleton</keyword>
<evidence type="ECO:0000256" key="4">
    <source>
        <dbReference type="ARBA" id="ARBA00023212"/>
    </source>
</evidence>
<dbReference type="EMBL" id="JAIWYP010000001">
    <property type="protein sequence ID" value="KAH3897491.1"/>
    <property type="molecule type" value="Genomic_DNA"/>
</dbReference>
<evidence type="ECO:0000256" key="3">
    <source>
        <dbReference type="ARBA" id="ARBA00022490"/>
    </source>
</evidence>
<dbReference type="SMART" id="SM00228">
    <property type="entry name" value="PDZ"/>
    <property type="match status" value="1"/>
</dbReference>
<dbReference type="InterPro" id="IPR036034">
    <property type="entry name" value="PDZ_sf"/>
</dbReference>
<reference evidence="6" key="1">
    <citation type="journal article" date="2019" name="bioRxiv">
        <title>The Genome of the Zebra Mussel, Dreissena polymorpha: A Resource for Invasive Species Research.</title>
        <authorList>
            <person name="McCartney M.A."/>
            <person name="Auch B."/>
            <person name="Kono T."/>
            <person name="Mallez S."/>
            <person name="Zhang Y."/>
            <person name="Obille A."/>
            <person name="Becker A."/>
            <person name="Abrahante J.E."/>
            <person name="Garbe J."/>
            <person name="Badalamenti J.P."/>
            <person name="Herman A."/>
            <person name="Mangelson H."/>
            <person name="Liachko I."/>
            <person name="Sullivan S."/>
            <person name="Sone E.D."/>
            <person name="Koren S."/>
            <person name="Silverstein K.A.T."/>
            <person name="Beckman K.B."/>
            <person name="Gohl D.M."/>
        </authorList>
    </citation>
    <scope>NUCLEOTIDE SEQUENCE</scope>
    <source>
        <strain evidence="6">Duluth1</strain>
        <tissue evidence="6">Whole animal</tissue>
    </source>
</reference>
<dbReference type="Gene3D" id="2.30.42.10">
    <property type="match status" value="1"/>
</dbReference>
<dbReference type="GO" id="GO:0005856">
    <property type="term" value="C:cytoskeleton"/>
    <property type="evidence" value="ECO:0007669"/>
    <property type="project" value="UniProtKB-SubCell"/>
</dbReference>
<dbReference type="InterPro" id="IPR055108">
    <property type="entry name" value="Syntrophin_4th"/>
</dbReference>
<accession>A0A9D4NN70</accession>
<evidence type="ECO:0000313" key="6">
    <source>
        <dbReference type="EMBL" id="KAH3897491.1"/>
    </source>
</evidence>
<gene>
    <name evidence="6" type="ORF">DPMN_021679</name>
</gene>
<feature type="domain" description="PDZ" evidence="5">
    <location>
        <begin position="61"/>
        <end position="144"/>
    </location>
</feature>
<evidence type="ECO:0000259" key="5">
    <source>
        <dbReference type="PROSITE" id="PS50106"/>
    </source>
</evidence>
<dbReference type="Gene3D" id="2.30.29.30">
    <property type="entry name" value="Pleckstrin-homology domain (PH domain)/Phosphotyrosine-binding domain (PTB)"/>
    <property type="match status" value="1"/>
</dbReference>
<organism evidence="6 7">
    <name type="scientific">Dreissena polymorpha</name>
    <name type="common">Zebra mussel</name>
    <name type="synonym">Mytilus polymorpha</name>
    <dbReference type="NCBI Taxonomy" id="45954"/>
    <lineage>
        <taxon>Eukaryota</taxon>
        <taxon>Metazoa</taxon>
        <taxon>Spiralia</taxon>
        <taxon>Lophotrochozoa</taxon>
        <taxon>Mollusca</taxon>
        <taxon>Bivalvia</taxon>
        <taxon>Autobranchia</taxon>
        <taxon>Heteroconchia</taxon>
        <taxon>Euheterodonta</taxon>
        <taxon>Imparidentia</taxon>
        <taxon>Neoheterodontei</taxon>
        <taxon>Myida</taxon>
        <taxon>Dreissenoidea</taxon>
        <taxon>Dreissenidae</taxon>
        <taxon>Dreissena</taxon>
    </lineage>
</organism>
<comment type="caution">
    <text evidence="6">The sequence shown here is derived from an EMBL/GenBank/DDBJ whole genome shotgun (WGS) entry which is preliminary data.</text>
</comment>
<dbReference type="CDD" id="cd06801">
    <property type="entry name" value="PDZ_syntrophin-like"/>
    <property type="match status" value="1"/>
</dbReference>
<proteinExistence type="inferred from homology"/>
<dbReference type="InterPro" id="IPR015482">
    <property type="entry name" value="Syntrophin"/>
</dbReference>
<dbReference type="InterPro" id="IPR011993">
    <property type="entry name" value="PH-like_dom_sf"/>
</dbReference>
<protein>
    <recommendedName>
        <fullName evidence="5">PDZ domain-containing protein</fullName>
    </recommendedName>
</protein>
<keyword evidence="3" id="KW-0963">Cytoplasm</keyword>
<comment type="similarity">
    <text evidence="2">Belongs to the syntrophin family.</text>
</comment>
<evidence type="ECO:0000313" key="7">
    <source>
        <dbReference type="Proteomes" id="UP000828390"/>
    </source>
</evidence>
<dbReference type="Pfam" id="PF00595">
    <property type="entry name" value="PDZ"/>
    <property type="match status" value="1"/>
</dbReference>
<dbReference type="SUPFAM" id="SSF50156">
    <property type="entry name" value="PDZ domain-like"/>
    <property type="match status" value="1"/>
</dbReference>
<dbReference type="SUPFAM" id="SSF50729">
    <property type="entry name" value="PH domain-like"/>
    <property type="match status" value="2"/>
</dbReference>
<evidence type="ECO:0000256" key="1">
    <source>
        <dbReference type="ARBA" id="ARBA00004245"/>
    </source>
</evidence>
<dbReference type="OrthoDB" id="9975356at2759"/>
<name>A0A9D4NN70_DREPO</name>
<dbReference type="Pfam" id="PF23012">
    <property type="entry name" value="Syntrophin_4th"/>
    <property type="match status" value="1"/>
</dbReference>
<dbReference type="PROSITE" id="PS50106">
    <property type="entry name" value="PDZ"/>
    <property type="match status" value="1"/>
</dbReference>
<sequence>MASPSEAKVGLATLCDGRSSGEVIQLKLTPEVLVLLREEYVHRDAPAEENGNNSILDVVRTVEVCRDTEGGLGLSVKGGCEHKLPALISRIIPDQAAARTQQLFVGDAILKVNEESIEGLSHDQVIEVLKSAGDHVTLTVKYFKPAAVFLNKSHDAEHFNDNERTASPPGVILPRIEKTWVVYSSIPLLYAYLTRYRSGTDQLRSNAFELVGIDGNTSGVLQFDDNHSLAEWLAAITNNIHGLLSQMIKMMNTLLLPEEQIQFMGWSQQRGSPGKRTQPWTPKYVALKGPDIYLFDVPPMQAKDWFNCDTVFHVYECMFKVLQDSELVDDKQHCCSIQTTSREMIYLSLESRAELLQLEKAWYRTNHTAITRLKVKTFGCTYQGRLSGLALDFDVGFSLYDSQTKTYMWTYKFSQLKGSSDDGRQKLKLHFSSDKPGQVETREVECSSLQLLLFCIHAFLSAKLASVDPTFLANY</sequence>
<evidence type="ECO:0000256" key="2">
    <source>
        <dbReference type="ARBA" id="ARBA00010798"/>
    </source>
</evidence>